<proteinExistence type="predicted"/>
<evidence type="ECO:0000313" key="1">
    <source>
        <dbReference type="EMBL" id="JAH65381.1"/>
    </source>
</evidence>
<organism evidence="1">
    <name type="scientific">Anguilla anguilla</name>
    <name type="common">European freshwater eel</name>
    <name type="synonym">Muraena anguilla</name>
    <dbReference type="NCBI Taxonomy" id="7936"/>
    <lineage>
        <taxon>Eukaryota</taxon>
        <taxon>Metazoa</taxon>
        <taxon>Chordata</taxon>
        <taxon>Craniata</taxon>
        <taxon>Vertebrata</taxon>
        <taxon>Euteleostomi</taxon>
        <taxon>Actinopterygii</taxon>
        <taxon>Neopterygii</taxon>
        <taxon>Teleostei</taxon>
        <taxon>Anguilliformes</taxon>
        <taxon>Anguillidae</taxon>
        <taxon>Anguilla</taxon>
    </lineage>
</organism>
<dbReference type="EMBL" id="GBXM01043196">
    <property type="protein sequence ID" value="JAH65381.1"/>
    <property type="molecule type" value="Transcribed_RNA"/>
</dbReference>
<reference evidence="1" key="2">
    <citation type="journal article" date="2015" name="Fish Shellfish Immunol.">
        <title>Early steps in the European eel (Anguilla anguilla)-Vibrio vulnificus interaction in the gills: Role of the RtxA13 toxin.</title>
        <authorList>
            <person name="Callol A."/>
            <person name="Pajuelo D."/>
            <person name="Ebbesson L."/>
            <person name="Teles M."/>
            <person name="MacKenzie S."/>
            <person name="Amaro C."/>
        </authorList>
    </citation>
    <scope>NUCLEOTIDE SEQUENCE</scope>
</reference>
<accession>A0A0E9UI14</accession>
<name>A0A0E9UI14_ANGAN</name>
<sequence>MSLVQKKKTNDRFDALMMVMEYV</sequence>
<dbReference type="AlphaFoldDB" id="A0A0E9UI14"/>
<protein>
    <submittedName>
        <fullName evidence="1">Uncharacterized protein</fullName>
    </submittedName>
</protein>
<reference evidence="1" key="1">
    <citation type="submission" date="2014-11" db="EMBL/GenBank/DDBJ databases">
        <authorList>
            <person name="Amaro Gonzalez C."/>
        </authorList>
    </citation>
    <scope>NUCLEOTIDE SEQUENCE</scope>
</reference>